<dbReference type="GO" id="GO:0006950">
    <property type="term" value="P:response to stress"/>
    <property type="evidence" value="ECO:0007669"/>
    <property type="project" value="TreeGrafter"/>
</dbReference>
<dbReference type="RefSeq" id="WP_019462082.1">
    <property type="nucleotide sequence ID" value="NZ_AP031463.1"/>
</dbReference>
<gene>
    <name evidence="2" type="ORF">APZ41_012960</name>
    <name evidence="3" type="ORF">NCTC13291_03897</name>
</gene>
<dbReference type="GO" id="GO:0003700">
    <property type="term" value="F:DNA-binding transcription factor activity"/>
    <property type="evidence" value="ECO:0007669"/>
    <property type="project" value="InterPro"/>
</dbReference>
<dbReference type="Proteomes" id="UP000254919">
    <property type="component" value="Unassembled WGS sequence"/>
</dbReference>
<dbReference type="PANTHER" id="PTHR33164:SF43">
    <property type="entry name" value="HTH-TYPE TRANSCRIPTIONAL REPRESSOR YETL"/>
    <property type="match status" value="1"/>
</dbReference>
<evidence type="ECO:0000313" key="4">
    <source>
        <dbReference type="Proteomes" id="UP000054844"/>
    </source>
</evidence>
<dbReference type="PANTHER" id="PTHR33164">
    <property type="entry name" value="TRANSCRIPTIONAL REGULATOR, MARR FAMILY"/>
    <property type="match status" value="1"/>
</dbReference>
<dbReference type="SMART" id="SM00347">
    <property type="entry name" value="HTH_MARR"/>
    <property type="match status" value="1"/>
</dbReference>
<keyword evidence="4" id="KW-1185">Reference proteome</keyword>
<feature type="domain" description="HTH marR-type" evidence="1">
    <location>
        <begin position="14"/>
        <end position="147"/>
    </location>
</feature>
<dbReference type="Proteomes" id="UP000054844">
    <property type="component" value="Unassembled WGS sequence"/>
</dbReference>
<evidence type="ECO:0000313" key="3">
    <source>
        <dbReference type="EMBL" id="SUE95014.1"/>
    </source>
</evidence>
<evidence type="ECO:0000313" key="2">
    <source>
        <dbReference type="EMBL" id="ONH82777.1"/>
    </source>
</evidence>
<reference evidence="2 4" key="1">
    <citation type="submission" date="2016-12" db="EMBL/GenBank/DDBJ databases">
        <title>Draft genome sequence of Roseomonas mucosa strain AU37, isolated from a peripheral intravenous catheter.</title>
        <authorList>
            <person name="Choudhury M.A."/>
            <person name="Sidjabat H.E."/>
            <person name="Wailan A.M."/>
            <person name="Zhang L."/>
            <person name="Marsh N.M."/>
            <person name="Rickard C.M."/>
            <person name="Davies M."/>
            <person name="Mcmillan D.J."/>
        </authorList>
    </citation>
    <scope>NUCLEOTIDE SEQUENCE [LARGE SCALE GENOMIC DNA]</scope>
    <source>
        <strain evidence="2 4">SAVE376</strain>
    </source>
</reference>
<dbReference type="EMBL" id="LLWF02000042">
    <property type="protein sequence ID" value="ONH82777.1"/>
    <property type="molecule type" value="Genomic_DNA"/>
</dbReference>
<dbReference type="GeneID" id="99631316"/>
<dbReference type="EMBL" id="UGVN01000002">
    <property type="protein sequence ID" value="SUE95014.1"/>
    <property type="molecule type" value="Genomic_DNA"/>
</dbReference>
<name>A0A1S8D4L9_9PROT</name>
<protein>
    <submittedName>
        <fullName evidence="3">MarR family</fullName>
    </submittedName>
</protein>
<evidence type="ECO:0000259" key="1">
    <source>
        <dbReference type="PROSITE" id="PS50995"/>
    </source>
</evidence>
<dbReference type="STRING" id="207340.APZ41_012960"/>
<organism evidence="2 4">
    <name type="scientific">Roseomonas mucosa</name>
    <dbReference type="NCBI Taxonomy" id="207340"/>
    <lineage>
        <taxon>Bacteria</taxon>
        <taxon>Pseudomonadati</taxon>
        <taxon>Pseudomonadota</taxon>
        <taxon>Alphaproteobacteria</taxon>
        <taxon>Acetobacterales</taxon>
        <taxon>Roseomonadaceae</taxon>
        <taxon>Roseomonas</taxon>
    </lineage>
</organism>
<reference evidence="3 5" key="2">
    <citation type="submission" date="2018-06" db="EMBL/GenBank/DDBJ databases">
        <authorList>
            <consortium name="Pathogen Informatics"/>
            <person name="Doyle S."/>
        </authorList>
    </citation>
    <scope>NUCLEOTIDE SEQUENCE [LARGE SCALE GENOMIC DNA]</scope>
    <source>
        <strain evidence="3 5">NCTC13291</strain>
    </source>
</reference>
<evidence type="ECO:0000313" key="5">
    <source>
        <dbReference type="Proteomes" id="UP000254919"/>
    </source>
</evidence>
<dbReference type="InterPro" id="IPR039422">
    <property type="entry name" value="MarR/SlyA-like"/>
</dbReference>
<dbReference type="Gene3D" id="1.10.10.10">
    <property type="entry name" value="Winged helix-like DNA-binding domain superfamily/Winged helix DNA-binding domain"/>
    <property type="match status" value="1"/>
</dbReference>
<dbReference type="SUPFAM" id="SSF46785">
    <property type="entry name" value="Winged helix' DNA-binding domain"/>
    <property type="match status" value="1"/>
</dbReference>
<dbReference type="PROSITE" id="PS50995">
    <property type="entry name" value="HTH_MARR_2"/>
    <property type="match status" value="1"/>
</dbReference>
<dbReference type="AlphaFoldDB" id="A0A1S8D4L9"/>
<proteinExistence type="predicted"/>
<accession>A0A1S8D4L9</accession>
<sequence>MAHGSKNGPVLDLENYLPFFITGLSNSLATGASRTYREHFGIGVAEWRLMTMLAQGDGLTLQIVADATGVDKSAISRAENVLFQAGYTRSEPDETDPRRKLIWLTPAGRALHDRVLKVALAREALLMKGVNAEERRLLLDLLRRLMTNVPAVNAYEPEAPAPHKRP</sequence>
<dbReference type="InterPro" id="IPR036388">
    <property type="entry name" value="WH-like_DNA-bd_sf"/>
</dbReference>
<dbReference type="OrthoDB" id="8906692at2"/>
<dbReference type="InterPro" id="IPR000835">
    <property type="entry name" value="HTH_MarR-typ"/>
</dbReference>
<dbReference type="InterPro" id="IPR036390">
    <property type="entry name" value="WH_DNA-bd_sf"/>
</dbReference>